<name>A0A251UKP3_HELAN</name>
<dbReference type="STRING" id="4232.A0A251UKP3"/>
<dbReference type="AlphaFoldDB" id="A0A251UKP3"/>
<sequence>MYFSWPNTPKRIRVLPLLFSPCSLNRTFVLIAGRRHPLPGLRSPSLKRYMMQLIMRTTTCESIFLDVVGSDTFDNVMAKMKEMAHKCSFDYCLCLPSNSLIAEMLLCIRTTTGKTFVLKVVGLDTFDLVKAKIDDICSVDNHDLHWELIPKPKGWWWGECRYLCVFSMEKPSLCLSNRTRKSPACSTRS</sequence>
<protein>
    <submittedName>
        <fullName evidence="1">Uncharacterized protein</fullName>
    </submittedName>
</protein>
<dbReference type="EMBL" id="CM007894">
    <property type="protein sequence ID" value="OTG23930.1"/>
    <property type="molecule type" value="Genomic_DNA"/>
</dbReference>
<keyword evidence="2" id="KW-1185">Reference proteome</keyword>
<proteinExistence type="predicted"/>
<dbReference type="Proteomes" id="UP000215914">
    <property type="component" value="Chromosome 5"/>
</dbReference>
<dbReference type="InParanoid" id="A0A251UKP3"/>
<evidence type="ECO:0000313" key="2">
    <source>
        <dbReference type="Proteomes" id="UP000215914"/>
    </source>
</evidence>
<accession>A0A251UKP3</accession>
<gene>
    <name evidence="1" type="ORF">HannXRQ_Chr05g0131091</name>
</gene>
<organism evidence="1 2">
    <name type="scientific">Helianthus annuus</name>
    <name type="common">Common sunflower</name>
    <dbReference type="NCBI Taxonomy" id="4232"/>
    <lineage>
        <taxon>Eukaryota</taxon>
        <taxon>Viridiplantae</taxon>
        <taxon>Streptophyta</taxon>
        <taxon>Embryophyta</taxon>
        <taxon>Tracheophyta</taxon>
        <taxon>Spermatophyta</taxon>
        <taxon>Magnoliopsida</taxon>
        <taxon>eudicotyledons</taxon>
        <taxon>Gunneridae</taxon>
        <taxon>Pentapetalae</taxon>
        <taxon>asterids</taxon>
        <taxon>campanulids</taxon>
        <taxon>Asterales</taxon>
        <taxon>Asteraceae</taxon>
        <taxon>Asteroideae</taxon>
        <taxon>Heliantheae alliance</taxon>
        <taxon>Heliantheae</taxon>
        <taxon>Helianthus</taxon>
    </lineage>
</organism>
<evidence type="ECO:0000313" key="1">
    <source>
        <dbReference type="EMBL" id="OTG23930.1"/>
    </source>
</evidence>
<reference evidence="2" key="1">
    <citation type="journal article" date="2017" name="Nature">
        <title>The sunflower genome provides insights into oil metabolism, flowering and Asterid evolution.</title>
        <authorList>
            <person name="Badouin H."/>
            <person name="Gouzy J."/>
            <person name="Grassa C.J."/>
            <person name="Murat F."/>
            <person name="Staton S.E."/>
            <person name="Cottret L."/>
            <person name="Lelandais-Briere C."/>
            <person name="Owens G.L."/>
            <person name="Carrere S."/>
            <person name="Mayjonade B."/>
            <person name="Legrand L."/>
            <person name="Gill N."/>
            <person name="Kane N.C."/>
            <person name="Bowers J.E."/>
            <person name="Hubner S."/>
            <person name="Bellec A."/>
            <person name="Berard A."/>
            <person name="Berges H."/>
            <person name="Blanchet N."/>
            <person name="Boniface M.C."/>
            <person name="Brunel D."/>
            <person name="Catrice O."/>
            <person name="Chaidir N."/>
            <person name="Claudel C."/>
            <person name="Donnadieu C."/>
            <person name="Faraut T."/>
            <person name="Fievet G."/>
            <person name="Helmstetter N."/>
            <person name="King M."/>
            <person name="Knapp S.J."/>
            <person name="Lai Z."/>
            <person name="Le Paslier M.C."/>
            <person name="Lippi Y."/>
            <person name="Lorenzon L."/>
            <person name="Mandel J.R."/>
            <person name="Marage G."/>
            <person name="Marchand G."/>
            <person name="Marquand E."/>
            <person name="Bret-Mestries E."/>
            <person name="Morien E."/>
            <person name="Nambeesan S."/>
            <person name="Nguyen T."/>
            <person name="Pegot-Espagnet P."/>
            <person name="Pouilly N."/>
            <person name="Raftis F."/>
            <person name="Sallet E."/>
            <person name="Schiex T."/>
            <person name="Thomas J."/>
            <person name="Vandecasteele C."/>
            <person name="Vares D."/>
            <person name="Vear F."/>
            <person name="Vautrin S."/>
            <person name="Crespi M."/>
            <person name="Mangin B."/>
            <person name="Burke J.M."/>
            <person name="Salse J."/>
            <person name="Munos S."/>
            <person name="Vincourt P."/>
            <person name="Rieseberg L.H."/>
            <person name="Langlade N.B."/>
        </authorList>
    </citation>
    <scope>NUCLEOTIDE SEQUENCE [LARGE SCALE GENOMIC DNA]</scope>
    <source>
        <strain evidence="2">cv. SF193</strain>
    </source>
</reference>